<reference evidence="2 3" key="1">
    <citation type="journal article" date="2023" name="Plants (Basel)">
        <title>Bridging the Gap: Combining Genomics and Transcriptomics Approaches to Understand Stylosanthes scabra, an Orphan Legume from the Brazilian Caatinga.</title>
        <authorList>
            <person name="Ferreira-Neto J.R.C."/>
            <person name="da Silva M.D."/>
            <person name="Binneck E."/>
            <person name="de Melo N.F."/>
            <person name="da Silva R.H."/>
            <person name="de Melo A.L.T.M."/>
            <person name="Pandolfi V."/>
            <person name="Bustamante F.O."/>
            <person name="Brasileiro-Vidal A.C."/>
            <person name="Benko-Iseppon A.M."/>
        </authorList>
    </citation>
    <scope>NUCLEOTIDE SEQUENCE [LARGE SCALE GENOMIC DNA]</scope>
    <source>
        <tissue evidence="2">Leaves</tissue>
    </source>
</reference>
<feature type="compositionally biased region" description="Pro residues" evidence="1">
    <location>
        <begin position="193"/>
        <end position="205"/>
    </location>
</feature>
<accession>A0ABU6X591</accession>
<dbReference type="EMBL" id="JASCZI010211455">
    <property type="protein sequence ID" value="MED6191778.1"/>
    <property type="molecule type" value="Genomic_DNA"/>
</dbReference>
<gene>
    <name evidence="2" type="ORF">PIB30_003581</name>
</gene>
<evidence type="ECO:0000313" key="3">
    <source>
        <dbReference type="Proteomes" id="UP001341840"/>
    </source>
</evidence>
<sequence>MCQFRLDQPIPRRSHQLDQLHSVTLSDKTDNVWHIIQADYFHRWDRRMDRIQQGTPLVTPLTSTSNYMKWYRRITRRWIGRSSASLGQVVDMIEQLHISSSTPPPNFTFAGVHQATTDILEVLREHDRTLLQQISQPAPPSQTFVQPPLEEVEKGGSRAGRRRIGLAANRTTLCYDEPSSSSNHGTQSSTPAPTGPPPSQPPQQHFPPASISVFRAPARPASVTLEALLRFAPPPQRHQRVPRKHQGGACRVHASTWMAPSLMAPPSQHLKKGSCHRGAT</sequence>
<evidence type="ECO:0000256" key="1">
    <source>
        <dbReference type="SAM" id="MobiDB-lite"/>
    </source>
</evidence>
<dbReference type="Proteomes" id="UP001341840">
    <property type="component" value="Unassembled WGS sequence"/>
</dbReference>
<name>A0ABU6X591_9FABA</name>
<feature type="compositionally biased region" description="Low complexity" evidence="1">
    <location>
        <begin position="179"/>
        <end position="192"/>
    </location>
</feature>
<proteinExistence type="predicted"/>
<feature type="compositionally biased region" description="Polar residues" evidence="1">
    <location>
        <begin position="134"/>
        <end position="145"/>
    </location>
</feature>
<comment type="caution">
    <text evidence="2">The sequence shown here is derived from an EMBL/GenBank/DDBJ whole genome shotgun (WGS) entry which is preliminary data.</text>
</comment>
<organism evidence="2 3">
    <name type="scientific">Stylosanthes scabra</name>
    <dbReference type="NCBI Taxonomy" id="79078"/>
    <lineage>
        <taxon>Eukaryota</taxon>
        <taxon>Viridiplantae</taxon>
        <taxon>Streptophyta</taxon>
        <taxon>Embryophyta</taxon>
        <taxon>Tracheophyta</taxon>
        <taxon>Spermatophyta</taxon>
        <taxon>Magnoliopsida</taxon>
        <taxon>eudicotyledons</taxon>
        <taxon>Gunneridae</taxon>
        <taxon>Pentapetalae</taxon>
        <taxon>rosids</taxon>
        <taxon>fabids</taxon>
        <taxon>Fabales</taxon>
        <taxon>Fabaceae</taxon>
        <taxon>Papilionoideae</taxon>
        <taxon>50 kb inversion clade</taxon>
        <taxon>dalbergioids sensu lato</taxon>
        <taxon>Dalbergieae</taxon>
        <taxon>Pterocarpus clade</taxon>
        <taxon>Stylosanthes</taxon>
    </lineage>
</organism>
<evidence type="ECO:0008006" key="4">
    <source>
        <dbReference type="Google" id="ProtNLM"/>
    </source>
</evidence>
<protein>
    <recommendedName>
        <fullName evidence="4">Serine/threonine-protein phosphatase 7 long form-like</fullName>
    </recommendedName>
</protein>
<feature type="region of interest" description="Disordered" evidence="1">
    <location>
        <begin position="134"/>
        <end position="208"/>
    </location>
</feature>
<keyword evidence="3" id="KW-1185">Reference proteome</keyword>
<evidence type="ECO:0000313" key="2">
    <source>
        <dbReference type="EMBL" id="MED6191778.1"/>
    </source>
</evidence>